<evidence type="ECO:0000256" key="1">
    <source>
        <dbReference type="SAM" id="Coils"/>
    </source>
</evidence>
<feature type="region of interest" description="Disordered" evidence="2">
    <location>
        <begin position="1"/>
        <end position="78"/>
    </location>
</feature>
<dbReference type="RefSeq" id="XP_034014801.1">
    <property type="nucleotide sequence ID" value="XM_034157735.1"/>
</dbReference>
<comment type="caution">
    <text evidence="3">The sequence shown here is derived from an EMBL/GenBank/DDBJ whole genome shotgun (WGS) entry which is preliminary data.</text>
</comment>
<dbReference type="VEuPathDB" id="FungiDB:DIURU_000482"/>
<keyword evidence="1" id="KW-0175">Coiled coil</keyword>
<evidence type="ECO:0000256" key="2">
    <source>
        <dbReference type="SAM" id="MobiDB-lite"/>
    </source>
</evidence>
<reference evidence="3 4" key="1">
    <citation type="submission" date="2019-07" db="EMBL/GenBank/DDBJ databases">
        <title>Genome assembly of two rare yeast pathogens: Diutina rugosa and Trichomonascus ciferrii.</title>
        <authorList>
            <person name="Mixao V."/>
            <person name="Saus E."/>
            <person name="Hansen A."/>
            <person name="Lass-Flor C."/>
            <person name="Gabaldon T."/>
        </authorList>
    </citation>
    <scope>NUCLEOTIDE SEQUENCE [LARGE SCALE GENOMIC DNA]</scope>
    <source>
        <strain evidence="3 4">CBS 613</strain>
    </source>
</reference>
<dbReference type="AlphaFoldDB" id="A0A642V4S6"/>
<accession>A0A642V4S6</accession>
<dbReference type="GeneID" id="54779135"/>
<proteinExistence type="predicted"/>
<evidence type="ECO:0000313" key="3">
    <source>
        <dbReference type="EMBL" id="KAA8907795.1"/>
    </source>
</evidence>
<dbReference type="Proteomes" id="UP000449547">
    <property type="component" value="Unassembled WGS sequence"/>
</dbReference>
<name>A0A642V4S6_DIURU</name>
<feature type="coiled-coil region" evidence="1">
    <location>
        <begin position="289"/>
        <end position="316"/>
    </location>
</feature>
<keyword evidence="4" id="KW-1185">Reference proteome</keyword>
<organism evidence="3 4">
    <name type="scientific">Diutina rugosa</name>
    <name type="common">Yeast</name>
    <name type="synonym">Candida rugosa</name>
    <dbReference type="NCBI Taxonomy" id="5481"/>
    <lineage>
        <taxon>Eukaryota</taxon>
        <taxon>Fungi</taxon>
        <taxon>Dikarya</taxon>
        <taxon>Ascomycota</taxon>
        <taxon>Saccharomycotina</taxon>
        <taxon>Pichiomycetes</taxon>
        <taxon>Debaryomycetaceae</taxon>
        <taxon>Diutina</taxon>
    </lineage>
</organism>
<protein>
    <submittedName>
        <fullName evidence="3">Uncharacterized protein</fullName>
    </submittedName>
</protein>
<gene>
    <name evidence="3" type="ORF">DIURU_000482</name>
</gene>
<feature type="compositionally biased region" description="Polar residues" evidence="2">
    <location>
        <begin position="41"/>
        <end position="57"/>
    </location>
</feature>
<dbReference type="EMBL" id="SWFT01000019">
    <property type="protein sequence ID" value="KAA8907795.1"/>
    <property type="molecule type" value="Genomic_DNA"/>
</dbReference>
<sequence>MLFERHDAGNRSSLFKRPKLAPPPNDANELQLKRGSCGGDATSQLLTGDSRIPNPTNKLPLKSMGSNLPMAPSVSPSKRLQDYSALKETLNRKVSPRTVLARPKRLDTYPVPDPDLLDEVKELGVQRDAVKVDVERLRHALATKRVAKQTLLRRVEEFREKLELLKGGDAEIAALKEEMRCLRNVTEEMYTKEYDGVKSESQALVDSNKNFRYSDLVSAIEKLDERKKKLHGKVLLRRSDVDKAVYEEERLLDKEYSESVEVPHAKELATRRISLMEREQQIAVEEARVLDIEQKLQQLIVKRQDLTEKLSQIKLDDGGYDKHVHDLKMSHVGVDAEVTAVDKELSIIMKKLDSVQIRHTTAMNNAKIRSHQLRWIEFQIGEYRKCVRVIAVCQSKSIKERSLIVGKRQYMLTQVVDTYDVDVVRCLVEKAAAGRDTSIGIYGLSVGAMIESIQKVYQDALPLGKTATKSLEHSVSNEGLDYVVQAEGAGRLRVFEISSFDNLKSLASQMSLALVIKIEDDIPTTMLDQLAELAVTPNIF</sequence>
<evidence type="ECO:0000313" key="4">
    <source>
        <dbReference type="Proteomes" id="UP000449547"/>
    </source>
</evidence>